<dbReference type="InterPro" id="IPR003251">
    <property type="entry name" value="Rr_diiron-bd_dom"/>
</dbReference>
<keyword evidence="3" id="KW-1185">Reference proteome</keyword>
<protein>
    <recommendedName>
        <fullName evidence="1">Rubrerythrin diiron-binding domain-containing protein</fullName>
    </recommendedName>
</protein>
<evidence type="ECO:0000313" key="2">
    <source>
        <dbReference type="EMBL" id="RIE06978.1"/>
    </source>
</evidence>
<dbReference type="RefSeq" id="WP_119088408.1">
    <property type="nucleotide sequence ID" value="NZ_QXIS01000001.1"/>
</dbReference>
<dbReference type="AlphaFoldDB" id="A0A398D2H6"/>
<dbReference type="Gene3D" id="1.20.1260.10">
    <property type="match status" value="1"/>
</dbReference>
<dbReference type="InterPro" id="IPR009078">
    <property type="entry name" value="Ferritin-like_SF"/>
</dbReference>
<name>A0A398D2H6_9BACT</name>
<gene>
    <name evidence="2" type="ORF">SMC7_00390</name>
</gene>
<dbReference type="GO" id="GO:0016491">
    <property type="term" value="F:oxidoreductase activity"/>
    <property type="evidence" value="ECO:0007669"/>
    <property type="project" value="InterPro"/>
</dbReference>
<dbReference type="Proteomes" id="UP000266328">
    <property type="component" value="Unassembled WGS sequence"/>
</dbReference>
<dbReference type="EMBL" id="QXIS01000001">
    <property type="protein sequence ID" value="RIE06978.1"/>
    <property type="molecule type" value="Genomic_DNA"/>
</dbReference>
<comment type="caution">
    <text evidence="2">The sequence shown here is derived from an EMBL/GenBank/DDBJ whole genome shotgun (WGS) entry which is preliminary data.</text>
</comment>
<evidence type="ECO:0000259" key="1">
    <source>
        <dbReference type="Pfam" id="PF02915"/>
    </source>
</evidence>
<accession>A0A398D2H6</accession>
<dbReference type="GO" id="GO:0046872">
    <property type="term" value="F:metal ion binding"/>
    <property type="evidence" value="ECO:0007669"/>
    <property type="project" value="InterPro"/>
</dbReference>
<dbReference type="CDD" id="cd01045">
    <property type="entry name" value="Ferritin_like_AB"/>
    <property type="match status" value="1"/>
</dbReference>
<feature type="domain" description="Rubrerythrin diiron-binding" evidence="1">
    <location>
        <begin position="9"/>
        <end position="150"/>
    </location>
</feature>
<proteinExistence type="predicted"/>
<evidence type="ECO:0000313" key="3">
    <source>
        <dbReference type="Proteomes" id="UP000266328"/>
    </source>
</evidence>
<organism evidence="2 3">
    <name type="scientific">Candidatus Cryosericum terrychapinii</name>
    <dbReference type="NCBI Taxonomy" id="2290919"/>
    <lineage>
        <taxon>Bacteria</taxon>
        <taxon>Pseudomonadati</taxon>
        <taxon>Caldisericota/Cryosericota group</taxon>
        <taxon>Candidatus Cryosericota</taxon>
        <taxon>Candidatus Cryosericia</taxon>
        <taxon>Candidatus Cryosericales</taxon>
        <taxon>Candidatus Cryosericaceae</taxon>
        <taxon>Candidatus Cryosericum</taxon>
    </lineage>
</organism>
<sequence length="166" mass="19190">MSEEGMVALLKDALQLEIEGWLFYRGVTYTLPEGAVRDVFVYLTEQEEKHRQYINKELDHVQAGSMLDITGLGALKETTHDEVLADAVRSATDLSQHEASVIHTGMLLERNSWEFYHAAAEKATQPDEASLYRQLEEWEKLHLHLLEKAYDLLKERIWAENRFAPF</sequence>
<dbReference type="Pfam" id="PF02915">
    <property type="entry name" value="Rubrerythrin"/>
    <property type="match status" value="1"/>
</dbReference>
<reference evidence="2 3" key="1">
    <citation type="submission" date="2018-09" db="EMBL/GenBank/DDBJ databases">
        <title>Discovery and Ecogenomic Context for Candidatus Cryosericales, a Global Caldiserica Order Active in Thawing Permafrost.</title>
        <authorList>
            <person name="Martinez M.A."/>
            <person name="Woodcroft B.J."/>
            <person name="Ignacio Espinoza J.C."/>
            <person name="Zayed A."/>
            <person name="Singleton C.M."/>
            <person name="Boyd J."/>
            <person name="Li Y.-F."/>
            <person name="Purvine S."/>
            <person name="Maughan H."/>
            <person name="Hodgkins S.B."/>
            <person name="Anderson D."/>
            <person name="Sederholm M."/>
            <person name="Temperton B."/>
            <person name="Saleska S.R."/>
            <person name="Tyson G.W."/>
            <person name="Rich V.I."/>
        </authorList>
    </citation>
    <scope>NUCLEOTIDE SEQUENCE [LARGE SCALE GENOMIC DNA]</scope>
    <source>
        <strain evidence="2 3">SMC7</strain>
    </source>
</reference>
<dbReference type="OrthoDB" id="9808511at2"/>
<dbReference type="SUPFAM" id="SSF47240">
    <property type="entry name" value="Ferritin-like"/>
    <property type="match status" value="1"/>
</dbReference>
<dbReference type="InterPro" id="IPR012347">
    <property type="entry name" value="Ferritin-like"/>
</dbReference>